<evidence type="ECO:0000256" key="5">
    <source>
        <dbReference type="ARBA" id="ARBA00022801"/>
    </source>
</evidence>
<keyword evidence="8 9" id="KW-0346">Stress response</keyword>
<dbReference type="InterPro" id="IPR054594">
    <property type="entry name" value="Lon_lid"/>
</dbReference>
<feature type="active site" evidence="9 10">
    <location>
        <position position="671"/>
    </location>
</feature>
<dbReference type="GO" id="GO:0005524">
    <property type="term" value="F:ATP binding"/>
    <property type="evidence" value="ECO:0007669"/>
    <property type="project" value="UniProtKB-UniRule"/>
</dbReference>
<organism evidence="16 17">
    <name type="scientific">Candidatus Fimisoma avicola</name>
    <dbReference type="NCBI Taxonomy" id="2840826"/>
    <lineage>
        <taxon>Bacteria</taxon>
        <taxon>Bacillati</taxon>
        <taxon>Bacillota</taxon>
        <taxon>Clostridia</taxon>
        <taxon>Eubacteriales</taxon>
        <taxon>Candidatus Fimisoma</taxon>
    </lineage>
</organism>
<evidence type="ECO:0000256" key="3">
    <source>
        <dbReference type="ARBA" id="ARBA00022670"/>
    </source>
</evidence>
<dbReference type="SUPFAM" id="SSF54211">
    <property type="entry name" value="Ribosomal protein S5 domain 2-like"/>
    <property type="match status" value="1"/>
</dbReference>
<comment type="induction">
    <text evidence="9">By heat shock.</text>
</comment>
<dbReference type="GO" id="GO:0004176">
    <property type="term" value="F:ATP-dependent peptidase activity"/>
    <property type="evidence" value="ECO:0007669"/>
    <property type="project" value="UniProtKB-UniRule"/>
</dbReference>
<dbReference type="Gene3D" id="1.20.58.1480">
    <property type="match status" value="1"/>
</dbReference>
<dbReference type="InterPro" id="IPR008268">
    <property type="entry name" value="Peptidase_S16_AS"/>
</dbReference>
<dbReference type="CDD" id="cd19500">
    <property type="entry name" value="RecA-like_Lon"/>
    <property type="match status" value="1"/>
</dbReference>
<dbReference type="Gene3D" id="1.10.8.60">
    <property type="match status" value="1"/>
</dbReference>
<dbReference type="InterPro" id="IPR027543">
    <property type="entry name" value="Lon_bac"/>
</dbReference>
<keyword evidence="5 9" id="KW-0378">Hydrolase</keyword>
<dbReference type="GO" id="GO:0006515">
    <property type="term" value="P:protein quality control for misfolded or incompletely synthesized proteins"/>
    <property type="evidence" value="ECO:0007669"/>
    <property type="project" value="UniProtKB-UniRule"/>
</dbReference>
<dbReference type="Proteomes" id="UP000824091">
    <property type="component" value="Unassembled WGS sequence"/>
</dbReference>
<evidence type="ECO:0000256" key="11">
    <source>
        <dbReference type="PIRSR" id="PIRSR001174-2"/>
    </source>
</evidence>
<evidence type="ECO:0000256" key="12">
    <source>
        <dbReference type="PROSITE-ProRule" id="PRU01122"/>
    </source>
</evidence>
<dbReference type="InterPro" id="IPR014721">
    <property type="entry name" value="Ribsml_uS5_D2-typ_fold_subgr"/>
</dbReference>
<dbReference type="InterPro" id="IPR003593">
    <property type="entry name" value="AAA+_ATPase"/>
</dbReference>
<name>A0A9D1L8E0_9FIRM</name>
<dbReference type="InterPro" id="IPR046336">
    <property type="entry name" value="Lon_prtase_N_sf"/>
</dbReference>
<dbReference type="InterPro" id="IPR015947">
    <property type="entry name" value="PUA-like_sf"/>
</dbReference>
<evidence type="ECO:0000256" key="13">
    <source>
        <dbReference type="RuleBase" id="RU000591"/>
    </source>
</evidence>
<evidence type="ECO:0000259" key="14">
    <source>
        <dbReference type="PROSITE" id="PS51786"/>
    </source>
</evidence>
<dbReference type="GO" id="GO:0005737">
    <property type="term" value="C:cytoplasm"/>
    <property type="evidence" value="ECO:0007669"/>
    <property type="project" value="UniProtKB-SubCell"/>
</dbReference>
<dbReference type="HAMAP" id="MF_01973">
    <property type="entry name" value="lon_bact"/>
    <property type="match status" value="1"/>
</dbReference>
<dbReference type="GO" id="GO:0043565">
    <property type="term" value="F:sequence-specific DNA binding"/>
    <property type="evidence" value="ECO:0007669"/>
    <property type="project" value="UniProtKB-UniRule"/>
</dbReference>
<dbReference type="Pfam" id="PF00004">
    <property type="entry name" value="AAA"/>
    <property type="match status" value="1"/>
</dbReference>
<evidence type="ECO:0000256" key="10">
    <source>
        <dbReference type="PIRSR" id="PIRSR001174-1"/>
    </source>
</evidence>
<feature type="binding site" evidence="9 11">
    <location>
        <begin position="348"/>
        <end position="355"/>
    </location>
    <ligand>
        <name>ATP</name>
        <dbReference type="ChEBI" id="CHEBI:30616"/>
    </ligand>
</feature>
<evidence type="ECO:0000256" key="6">
    <source>
        <dbReference type="ARBA" id="ARBA00022825"/>
    </source>
</evidence>
<protein>
    <recommendedName>
        <fullName evidence="9">Lon protease</fullName>
        <ecNumber evidence="9">3.4.21.53</ecNumber>
    </recommendedName>
    <alternativeName>
        <fullName evidence="9">ATP-dependent protease La</fullName>
    </alternativeName>
</protein>
<dbReference type="SMART" id="SM00464">
    <property type="entry name" value="LON"/>
    <property type="match status" value="1"/>
</dbReference>
<dbReference type="InterPro" id="IPR008269">
    <property type="entry name" value="Lon_proteolytic"/>
</dbReference>
<dbReference type="Gene3D" id="3.40.50.300">
    <property type="entry name" value="P-loop containing nucleotide triphosphate hydrolases"/>
    <property type="match status" value="1"/>
</dbReference>
<keyword evidence="7 9" id="KW-0067">ATP-binding</keyword>
<comment type="catalytic activity">
    <reaction evidence="9 12">
        <text>Hydrolysis of proteins in presence of ATP.</text>
        <dbReference type="EC" id="3.4.21.53"/>
    </reaction>
</comment>
<feature type="active site" evidence="9 10">
    <location>
        <position position="714"/>
    </location>
</feature>
<comment type="similarity">
    <text evidence="9 12 13">Belongs to the peptidase S16 family.</text>
</comment>
<reference evidence="16" key="1">
    <citation type="submission" date="2020-10" db="EMBL/GenBank/DDBJ databases">
        <authorList>
            <person name="Gilroy R."/>
        </authorList>
    </citation>
    <scope>NUCLEOTIDE SEQUENCE</scope>
    <source>
        <strain evidence="16">11300</strain>
    </source>
</reference>
<comment type="subunit">
    <text evidence="9">Homohexamer. Organized in a ring with a central cavity.</text>
</comment>
<sequence>MPCIPLRGLLVYPNTILHFDVGREKSIKALESAMSKDKLLFVTAQKDESILIPTEKDFYETGTVVKIKQMLKIQGDTVRVLVEGLYRAAITEVMTDDPFISVAIEKLTSINYPADEIEMQAMIRVVLNSFDEYLELNPNIKPDLYDLSVILDDPDMLADTIAVQLNIDVEKKQQVLEALDVKKRIALLNGFIFEENQILRLERKLSEQVQENVKQNQKEYYLREQMKAIQSELGYGEEAADEASEWLEKLKALKLDPKIQEKVEKEINKFAKMMPTSAESGVIRNYVETILSLPWKKSSKTNSDIDKAEKILNEDHYGLTKVKERILEYLAVIHLSKGIKGPIICLVGPPGVGKTSIAKSIARATNREFVRMALGGVRDEAEIRGHRRTYVGAIPGRVINAIKDAGTNNPVFLFDEVDKIGADFKGDPASALLEVLYPEQNKDFTDHFLEIPFDLSKVMFITTANTTETIPRPLLDRMEVIEISGYTEEEKVKIAQRYLVPKQMEAHGLKKKNFSISENALRDLINYYTRESGVRNLEREIGSLCRKVARKIVARKAESYRITPASLEKYLGKHRFRYDVVENESEIGVTTGMAWTQVGGDTLFIETAVVPGTGRIELTGQLGDVMQESARTAITYIRSIASEYGIEEDFYKKYDLHVHVPEGAVPKDGPSAGVTMFTSVMSALTGIPVKKDVAMTGEITLRGKVLPVGGIKEKVLAAHRAGIRTILLPEENKADIDDIPQTVRKQLTFVLLNKAKEALKYALEENEKV</sequence>
<dbReference type="AlphaFoldDB" id="A0A9D1L8E0"/>
<evidence type="ECO:0000256" key="9">
    <source>
        <dbReference type="HAMAP-Rule" id="MF_01973"/>
    </source>
</evidence>
<evidence type="ECO:0000256" key="2">
    <source>
        <dbReference type="ARBA" id="ARBA00022490"/>
    </source>
</evidence>
<dbReference type="NCBIfam" id="NF008053">
    <property type="entry name" value="PRK10787.1"/>
    <property type="match status" value="1"/>
</dbReference>
<dbReference type="InterPro" id="IPR003111">
    <property type="entry name" value="Lon_prtase_N"/>
</dbReference>
<evidence type="ECO:0000256" key="8">
    <source>
        <dbReference type="ARBA" id="ARBA00023016"/>
    </source>
</evidence>
<dbReference type="EMBL" id="DVMO01000020">
    <property type="protein sequence ID" value="HIU27008.1"/>
    <property type="molecule type" value="Genomic_DNA"/>
</dbReference>
<dbReference type="NCBIfam" id="TIGR00763">
    <property type="entry name" value="lon"/>
    <property type="match status" value="1"/>
</dbReference>
<keyword evidence="2 9" id="KW-0963">Cytoplasm</keyword>
<dbReference type="Pfam" id="PF05362">
    <property type="entry name" value="Lon_C"/>
    <property type="match status" value="1"/>
</dbReference>
<dbReference type="Pfam" id="PF02190">
    <property type="entry name" value="LON_substr_bdg"/>
    <property type="match status" value="1"/>
</dbReference>
<reference evidence="16" key="2">
    <citation type="journal article" date="2021" name="PeerJ">
        <title>Extensive microbial diversity within the chicken gut microbiome revealed by metagenomics and culture.</title>
        <authorList>
            <person name="Gilroy R."/>
            <person name="Ravi A."/>
            <person name="Getino M."/>
            <person name="Pursley I."/>
            <person name="Horton D.L."/>
            <person name="Alikhan N.F."/>
            <person name="Baker D."/>
            <person name="Gharbi K."/>
            <person name="Hall N."/>
            <person name="Watson M."/>
            <person name="Adriaenssens E.M."/>
            <person name="Foster-Nyarko E."/>
            <person name="Jarju S."/>
            <person name="Secka A."/>
            <person name="Antonio M."/>
            <person name="Oren A."/>
            <person name="Chaudhuri R.R."/>
            <person name="La Ragione R."/>
            <person name="Hildebrand F."/>
            <person name="Pallen M.J."/>
        </authorList>
    </citation>
    <scope>NUCLEOTIDE SEQUENCE</scope>
    <source>
        <strain evidence="16">11300</strain>
    </source>
</reference>
<feature type="domain" description="Lon N-terminal" evidence="15">
    <location>
        <begin position="1"/>
        <end position="196"/>
    </location>
</feature>
<dbReference type="GO" id="GO:0016887">
    <property type="term" value="F:ATP hydrolysis activity"/>
    <property type="evidence" value="ECO:0007669"/>
    <property type="project" value="UniProtKB-UniRule"/>
</dbReference>
<evidence type="ECO:0000256" key="4">
    <source>
        <dbReference type="ARBA" id="ARBA00022741"/>
    </source>
</evidence>
<dbReference type="Pfam" id="PF22667">
    <property type="entry name" value="Lon_lid"/>
    <property type="match status" value="1"/>
</dbReference>
<dbReference type="PROSITE" id="PS51787">
    <property type="entry name" value="LON_N"/>
    <property type="match status" value="1"/>
</dbReference>
<evidence type="ECO:0000259" key="15">
    <source>
        <dbReference type="PROSITE" id="PS51787"/>
    </source>
</evidence>
<dbReference type="PROSITE" id="PS51786">
    <property type="entry name" value="LON_PROTEOLYTIC"/>
    <property type="match status" value="1"/>
</dbReference>
<keyword evidence="3 9" id="KW-0645">Protease</keyword>
<dbReference type="InterPro" id="IPR027417">
    <property type="entry name" value="P-loop_NTPase"/>
</dbReference>
<evidence type="ECO:0000256" key="1">
    <source>
        <dbReference type="ARBA" id="ARBA00004496"/>
    </source>
</evidence>
<dbReference type="InterPro" id="IPR027065">
    <property type="entry name" value="Lon_Prtase"/>
</dbReference>
<dbReference type="Gene3D" id="1.20.5.5270">
    <property type="match status" value="1"/>
</dbReference>
<evidence type="ECO:0000313" key="16">
    <source>
        <dbReference type="EMBL" id="HIU27008.1"/>
    </source>
</evidence>
<dbReference type="InterPro" id="IPR004815">
    <property type="entry name" value="Lon_bac/euk-typ"/>
</dbReference>
<evidence type="ECO:0000256" key="7">
    <source>
        <dbReference type="ARBA" id="ARBA00022840"/>
    </source>
</evidence>
<comment type="caution">
    <text evidence="16">The sequence shown here is derived from an EMBL/GenBank/DDBJ whole genome shotgun (WGS) entry which is preliminary data.</text>
</comment>
<gene>
    <name evidence="9 16" type="primary">lon</name>
    <name evidence="16" type="ORF">IAD16_01340</name>
</gene>
<evidence type="ECO:0000313" key="17">
    <source>
        <dbReference type="Proteomes" id="UP000824091"/>
    </source>
</evidence>
<dbReference type="PROSITE" id="PS01046">
    <property type="entry name" value="LON_SER"/>
    <property type="match status" value="1"/>
</dbReference>
<dbReference type="PIRSF" id="PIRSF001174">
    <property type="entry name" value="Lon_proteas"/>
    <property type="match status" value="1"/>
</dbReference>
<comment type="function">
    <text evidence="9">ATP-dependent serine protease that mediates the selective degradation of mutant and abnormal proteins as well as certain short-lived regulatory proteins. Required for cellular homeostasis and for survival from DNA damage and developmental changes induced by stress. Degrades polypeptides processively to yield small peptide fragments that are 5 to 10 amino acids long. Binds to DNA in a double-stranded, site-specific manner.</text>
</comment>
<dbReference type="PANTHER" id="PTHR10046">
    <property type="entry name" value="ATP DEPENDENT LON PROTEASE FAMILY MEMBER"/>
    <property type="match status" value="1"/>
</dbReference>
<feature type="domain" description="Lon proteolytic" evidence="14">
    <location>
        <begin position="584"/>
        <end position="765"/>
    </location>
</feature>
<keyword evidence="6 9" id="KW-0720">Serine protease</keyword>
<dbReference type="SUPFAM" id="SSF88697">
    <property type="entry name" value="PUA domain-like"/>
    <property type="match status" value="1"/>
</dbReference>
<dbReference type="FunFam" id="3.40.50.300:FF:000382">
    <property type="entry name" value="Lon protease homolog 2, peroxisomal"/>
    <property type="match status" value="1"/>
</dbReference>
<dbReference type="InterPro" id="IPR003959">
    <property type="entry name" value="ATPase_AAA_core"/>
</dbReference>
<accession>A0A9D1L8E0</accession>
<proteinExistence type="evidence at transcript level"/>
<dbReference type="Gene3D" id="2.30.130.40">
    <property type="entry name" value="LON domain-like"/>
    <property type="match status" value="1"/>
</dbReference>
<dbReference type="PRINTS" id="PR00830">
    <property type="entry name" value="ENDOLAPTASE"/>
</dbReference>
<keyword evidence="4 9" id="KW-0547">Nucleotide-binding</keyword>
<dbReference type="InterPro" id="IPR020568">
    <property type="entry name" value="Ribosomal_Su5_D2-typ_SF"/>
</dbReference>
<dbReference type="GO" id="GO:0034605">
    <property type="term" value="P:cellular response to heat"/>
    <property type="evidence" value="ECO:0007669"/>
    <property type="project" value="UniProtKB-UniRule"/>
</dbReference>
<dbReference type="Gene3D" id="3.30.230.10">
    <property type="match status" value="1"/>
</dbReference>
<dbReference type="SUPFAM" id="SSF52540">
    <property type="entry name" value="P-loop containing nucleoside triphosphate hydrolases"/>
    <property type="match status" value="1"/>
</dbReference>
<dbReference type="GO" id="GO:0004252">
    <property type="term" value="F:serine-type endopeptidase activity"/>
    <property type="evidence" value="ECO:0007669"/>
    <property type="project" value="UniProtKB-UniRule"/>
</dbReference>
<comment type="subcellular location">
    <subcellularLocation>
        <location evidence="1 9">Cytoplasm</location>
    </subcellularLocation>
</comment>
<dbReference type="SMART" id="SM00382">
    <property type="entry name" value="AAA"/>
    <property type="match status" value="1"/>
</dbReference>
<dbReference type="EC" id="3.4.21.53" evidence="9"/>